<gene>
    <name evidence="2" type="ORF">G6F50_012800</name>
</gene>
<comment type="caution">
    <text evidence="2">The sequence shown here is derived from an EMBL/GenBank/DDBJ whole genome shotgun (WGS) entry which is preliminary data.</text>
</comment>
<evidence type="ECO:0000256" key="1">
    <source>
        <dbReference type="SAM" id="MobiDB-lite"/>
    </source>
</evidence>
<organism evidence="2 3">
    <name type="scientific">Rhizopus delemar</name>
    <dbReference type="NCBI Taxonomy" id="936053"/>
    <lineage>
        <taxon>Eukaryota</taxon>
        <taxon>Fungi</taxon>
        <taxon>Fungi incertae sedis</taxon>
        <taxon>Mucoromycota</taxon>
        <taxon>Mucoromycotina</taxon>
        <taxon>Mucoromycetes</taxon>
        <taxon>Mucorales</taxon>
        <taxon>Mucorineae</taxon>
        <taxon>Rhizopodaceae</taxon>
        <taxon>Rhizopus</taxon>
    </lineage>
</organism>
<dbReference type="EMBL" id="JAANIU010004342">
    <property type="protein sequence ID" value="KAG1555836.1"/>
    <property type="molecule type" value="Genomic_DNA"/>
</dbReference>
<sequence length="163" mass="18083">MLHKDPTNHSPSPTGDQNNHPKADLSTSTTPASIWQTFRAYSKLTKRQVITSFEDKEAKAISRQKRNERLWIQSTEKNSAVFDLQSTTVTIDTFLAALSVQYTEAIGGVDTQQGSVRGTVVAFDTITARDRACTVGVTIVTRMMKTSIKFWTVQLTLKSTSVI</sequence>
<feature type="region of interest" description="Disordered" evidence="1">
    <location>
        <begin position="1"/>
        <end position="29"/>
    </location>
</feature>
<proteinExistence type="predicted"/>
<keyword evidence="3" id="KW-1185">Reference proteome</keyword>
<evidence type="ECO:0000313" key="2">
    <source>
        <dbReference type="EMBL" id="KAG1555836.1"/>
    </source>
</evidence>
<feature type="compositionally biased region" description="Polar residues" evidence="1">
    <location>
        <begin position="8"/>
        <end position="29"/>
    </location>
</feature>
<dbReference type="AlphaFoldDB" id="A0A9P6YQU5"/>
<accession>A0A9P6YQU5</accession>
<name>A0A9P6YQU5_9FUNG</name>
<dbReference type="Proteomes" id="UP000740926">
    <property type="component" value="Unassembled WGS sequence"/>
</dbReference>
<evidence type="ECO:0000313" key="3">
    <source>
        <dbReference type="Proteomes" id="UP000740926"/>
    </source>
</evidence>
<reference evidence="2 3" key="1">
    <citation type="journal article" date="2020" name="Microb. Genom.">
        <title>Genetic diversity of clinical and environmental Mucorales isolates obtained from an investigation of mucormycosis cases among solid organ transplant recipients.</title>
        <authorList>
            <person name="Nguyen M.H."/>
            <person name="Kaul D."/>
            <person name="Muto C."/>
            <person name="Cheng S.J."/>
            <person name="Richter R.A."/>
            <person name="Bruno V.M."/>
            <person name="Liu G."/>
            <person name="Beyhan S."/>
            <person name="Sundermann A.J."/>
            <person name="Mounaud S."/>
            <person name="Pasculle A.W."/>
            <person name="Nierman W.C."/>
            <person name="Driscoll E."/>
            <person name="Cumbie R."/>
            <person name="Clancy C.J."/>
            <person name="Dupont C.L."/>
        </authorList>
    </citation>
    <scope>NUCLEOTIDE SEQUENCE [LARGE SCALE GENOMIC DNA]</scope>
    <source>
        <strain evidence="2 3">GL24</strain>
    </source>
</reference>
<protein>
    <submittedName>
        <fullName evidence="2">Uncharacterized protein</fullName>
    </submittedName>
</protein>